<name>A0ABW0UTU9_9ACTN</name>
<accession>A0ABW0UTU9</accession>
<evidence type="ECO:0000313" key="10">
    <source>
        <dbReference type="Proteomes" id="UP001596154"/>
    </source>
</evidence>
<feature type="transmembrane region" description="Helical" evidence="7">
    <location>
        <begin position="322"/>
        <end position="344"/>
    </location>
</feature>
<keyword evidence="6 7" id="KW-0472">Membrane</keyword>
<gene>
    <name evidence="9" type="ORF">ACFPZJ_20125</name>
</gene>
<evidence type="ECO:0000256" key="3">
    <source>
        <dbReference type="ARBA" id="ARBA00022475"/>
    </source>
</evidence>
<dbReference type="PANTHER" id="PTHR23517">
    <property type="entry name" value="RESISTANCE PROTEIN MDTM, PUTATIVE-RELATED-RELATED"/>
    <property type="match status" value="1"/>
</dbReference>
<comment type="caution">
    <text evidence="9">The sequence shown here is derived from an EMBL/GenBank/DDBJ whole genome shotgun (WGS) entry which is preliminary data.</text>
</comment>
<keyword evidence="3" id="KW-1003">Cell membrane</keyword>
<feature type="domain" description="Major facilitator superfamily (MFS) profile" evidence="8">
    <location>
        <begin position="12"/>
        <end position="409"/>
    </location>
</feature>
<feature type="transmembrane region" description="Helical" evidence="7">
    <location>
        <begin position="142"/>
        <end position="162"/>
    </location>
</feature>
<feature type="transmembrane region" description="Helical" evidence="7">
    <location>
        <begin position="356"/>
        <end position="379"/>
    </location>
</feature>
<protein>
    <submittedName>
        <fullName evidence="9">MFS transporter</fullName>
    </submittedName>
</protein>
<dbReference type="InterPro" id="IPR011701">
    <property type="entry name" value="MFS"/>
</dbReference>
<keyword evidence="4 7" id="KW-0812">Transmembrane</keyword>
<reference evidence="10" key="1">
    <citation type="journal article" date="2019" name="Int. J. Syst. Evol. Microbiol.">
        <title>The Global Catalogue of Microorganisms (GCM) 10K type strain sequencing project: providing services to taxonomists for standard genome sequencing and annotation.</title>
        <authorList>
            <consortium name="The Broad Institute Genomics Platform"/>
            <consortium name="The Broad Institute Genome Sequencing Center for Infectious Disease"/>
            <person name="Wu L."/>
            <person name="Ma J."/>
        </authorList>
    </citation>
    <scope>NUCLEOTIDE SEQUENCE [LARGE SCALE GENOMIC DNA]</scope>
    <source>
        <strain evidence="10">CGMCC 4.7248</strain>
    </source>
</reference>
<keyword evidence="10" id="KW-1185">Reference proteome</keyword>
<sequence length="432" mass="44966">MTDTTTASPPVLARVLIAGTGIMSLANSVTVPFLAVFLRRELGLQPGMIGFIIGSSVFFSIFAGFVGGSLSDLLGRTRLLLVSLLGVIGSFVGLYFSHGVLAVFVFNATMALSSSSFGPVGKALLSDLLPPGRRVKWFSYQYMTTNMGYAVGPVVGAAVGLAGDRTAFLVGALGYGVYLLGLAAVLLLTPPSSASAGEPGRAATGEGETQLFGSVLKGLAESARVVATDSRLLFLILAGLLLEAVHGRVSSLLAQHLSGGFADGTAILGYVLTTNAVTVVVLQLFVSRFMERRNPVTSIVVGGLLTVLGMAGFAFAESIWHFVAAMVVFSLGEILIYPAEFAIIDRIAPEDRRGSYFGAQTFAQLGVFIGPYTGGLLLAGYGGTTMFLGVGSFALASVVIYLLVGRRIPGLAGPAHERSAQRPKEEHADEVA</sequence>
<dbReference type="PANTHER" id="PTHR23517:SF2">
    <property type="entry name" value="MULTIDRUG RESISTANCE PROTEIN MDTH"/>
    <property type="match status" value="1"/>
</dbReference>
<dbReference type="EMBL" id="JBHSNY010000006">
    <property type="protein sequence ID" value="MFC5636062.1"/>
    <property type="molecule type" value="Genomic_DNA"/>
</dbReference>
<feature type="transmembrane region" description="Helical" evidence="7">
    <location>
        <begin position="385"/>
        <end position="404"/>
    </location>
</feature>
<feature type="transmembrane region" description="Helical" evidence="7">
    <location>
        <begin position="49"/>
        <end position="67"/>
    </location>
</feature>
<dbReference type="PROSITE" id="PS50850">
    <property type="entry name" value="MFS"/>
    <property type="match status" value="1"/>
</dbReference>
<evidence type="ECO:0000256" key="5">
    <source>
        <dbReference type="ARBA" id="ARBA00022989"/>
    </source>
</evidence>
<evidence type="ECO:0000256" key="4">
    <source>
        <dbReference type="ARBA" id="ARBA00022692"/>
    </source>
</evidence>
<evidence type="ECO:0000256" key="2">
    <source>
        <dbReference type="ARBA" id="ARBA00022448"/>
    </source>
</evidence>
<keyword evidence="5 7" id="KW-1133">Transmembrane helix</keyword>
<feature type="transmembrane region" description="Helical" evidence="7">
    <location>
        <begin position="168"/>
        <end position="188"/>
    </location>
</feature>
<feature type="transmembrane region" description="Helical" evidence="7">
    <location>
        <begin position="266"/>
        <end position="286"/>
    </location>
</feature>
<evidence type="ECO:0000313" key="9">
    <source>
        <dbReference type="EMBL" id="MFC5636062.1"/>
    </source>
</evidence>
<comment type="subcellular location">
    <subcellularLocation>
        <location evidence="1">Cell membrane</location>
        <topology evidence="1">Multi-pass membrane protein</topology>
    </subcellularLocation>
</comment>
<dbReference type="InterPro" id="IPR036259">
    <property type="entry name" value="MFS_trans_sf"/>
</dbReference>
<dbReference type="RefSeq" id="WP_381023283.1">
    <property type="nucleotide sequence ID" value="NZ_JBHSNY010000006.1"/>
</dbReference>
<feature type="transmembrane region" description="Helical" evidence="7">
    <location>
        <begin position="79"/>
        <end position="106"/>
    </location>
</feature>
<dbReference type="Pfam" id="PF07690">
    <property type="entry name" value="MFS_1"/>
    <property type="match status" value="1"/>
</dbReference>
<feature type="transmembrane region" description="Helical" evidence="7">
    <location>
        <begin position="12"/>
        <end position="37"/>
    </location>
</feature>
<feature type="transmembrane region" description="Helical" evidence="7">
    <location>
        <begin position="298"/>
        <end position="316"/>
    </location>
</feature>
<dbReference type="Proteomes" id="UP001596154">
    <property type="component" value="Unassembled WGS sequence"/>
</dbReference>
<evidence type="ECO:0000256" key="6">
    <source>
        <dbReference type="ARBA" id="ARBA00023136"/>
    </source>
</evidence>
<organism evidence="9 10">
    <name type="scientific">Streptomyces bullii</name>
    <dbReference type="NCBI Taxonomy" id="349910"/>
    <lineage>
        <taxon>Bacteria</taxon>
        <taxon>Bacillati</taxon>
        <taxon>Actinomycetota</taxon>
        <taxon>Actinomycetes</taxon>
        <taxon>Kitasatosporales</taxon>
        <taxon>Streptomycetaceae</taxon>
        <taxon>Streptomyces</taxon>
    </lineage>
</organism>
<keyword evidence="2" id="KW-0813">Transport</keyword>
<evidence type="ECO:0000259" key="8">
    <source>
        <dbReference type="PROSITE" id="PS50850"/>
    </source>
</evidence>
<dbReference type="SUPFAM" id="SSF103473">
    <property type="entry name" value="MFS general substrate transporter"/>
    <property type="match status" value="1"/>
</dbReference>
<dbReference type="Gene3D" id="1.20.1250.20">
    <property type="entry name" value="MFS general substrate transporter like domains"/>
    <property type="match status" value="1"/>
</dbReference>
<proteinExistence type="predicted"/>
<evidence type="ECO:0000256" key="7">
    <source>
        <dbReference type="SAM" id="Phobius"/>
    </source>
</evidence>
<evidence type="ECO:0000256" key="1">
    <source>
        <dbReference type="ARBA" id="ARBA00004651"/>
    </source>
</evidence>
<dbReference type="InterPro" id="IPR020846">
    <property type="entry name" value="MFS_dom"/>
</dbReference>
<dbReference type="InterPro" id="IPR050171">
    <property type="entry name" value="MFS_Transporters"/>
</dbReference>